<reference evidence="2 3" key="1">
    <citation type="submission" date="2017-06" db="EMBL/GenBank/DDBJ databases">
        <title>Draft Genome Sequence of Natranaerobius trueperi halophilic, alkalithermophilic bacteria from soda lakes.</title>
        <authorList>
            <person name="Zhao B."/>
        </authorList>
    </citation>
    <scope>NUCLEOTIDE SEQUENCE [LARGE SCALE GENOMIC DNA]</scope>
    <source>
        <strain evidence="2 3">DSM 18760</strain>
    </source>
</reference>
<evidence type="ECO:0000313" key="3">
    <source>
        <dbReference type="Proteomes" id="UP000214588"/>
    </source>
</evidence>
<name>A0A226BVN8_9FIRM</name>
<dbReference type="AlphaFoldDB" id="A0A226BVN8"/>
<dbReference type="EMBL" id="NIQC01000031">
    <property type="protein sequence ID" value="OWZ82961.1"/>
    <property type="molecule type" value="Genomic_DNA"/>
</dbReference>
<dbReference type="RefSeq" id="WP_089024309.1">
    <property type="nucleotide sequence ID" value="NZ_NIQC01000031.1"/>
</dbReference>
<dbReference type="OrthoDB" id="9802985at2"/>
<dbReference type="Pfam" id="PF12762">
    <property type="entry name" value="DDE_Tnp_IS1595"/>
    <property type="match status" value="1"/>
</dbReference>
<organism evidence="2 3">
    <name type="scientific">Natranaerobius trueperi</name>
    <dbReference type="NCBI Taxonomy" id="759412"/>
    <lineage>
        <taxon>Bacteria</taxon>
        <taxon>Bacillati</taxon>
        <taxon>Bacillota</taxon>
        <taxon>Clostridia</taxon>
        <taxon>Natranaerobiales</taxon>
        <taxon>Natranaerobiaceae</taxon>
        <taxon>Natranaerobius</taxon>
    </lineage>
</organism>
<feature type="domain" description="ISXO2-like transposase" evidence="1">
    <location>
        <begin position="148"/>
        <end position="311"/>
    </location>
</feature>
<protein>
    <submittedName>
        <fullName evidence="2">IS1595 family transposase</fullName>
    </submittedName>
</protein>
<gene>
    <name evidence="2" type="ORF">CDO51_11010</name>
</gene>
<dbReference type="Proteomes" id="UP000214588">
    <property type="component" value="Unassembled WGS sequence"/>
</dbReference>
<evidence type="ECO:0000313" key="2">
    <source>
        <dbReference type="EMBL" id="OWZ82961.1"/>
    </source>
</evidence>
<dbReference type="PANTHER" id="PTHR33293:SF1">
    <property type="entry name" value="INSERTION ELEMENT IS1 1 PROTEIN INSB-RELATED"/>
    <property type="match status" value="1"/>
</dbReference>
<dbReference type="SMART" id="SM01126">
    <property type="entry name" value="DDE_Tnp_IS1595"/>
    <property type="match status" value="1"/>
</dbReference>
<dbReference type="InterPro" id="IPR051354">
    <property type="entry name" value="Transposase_27_IS1"/>
</dbReference>
<keyword evidence="3" id="KW-1185">Reference proteome</keyword>
<accession>A0A226BVN8</accession>
<dbReference type="PANTHER" id="PTHR33293">
    <property type="entry name" value="INSERTION ELEMENT IS1 1 PROTEIN INSB-RELATED"/>
    <property type="match status" value="1"/>
</dbReference>
<comment type="caution">
    <text evidence="2">The sequence shown here is derived from an EMBL/GenBank/DDBJ whole genome shotgun (WGS) entry which is preliminary data.</text>
</comment>
<evidence type="ECO:0000259" key="1">
    <source>
        <dbReference type="SMART" id="SM01126"/>
    </source>
</evidence>
<sequence>MDDNRFYKLVKFIDKLDTNYKEQLYTILQEQVAPNNLDQQEVINELRETRFNKGLICPYCNGEENVRYGKYKGRQRYKCKYCEKTFNDFVQTPFYRTKHLEKWLLFIECMLEGRPLRATANIVGLTLVTVFYWRHKILNALKQDEIDGFEGIVEIDETYFLYSEKGKKQSSREPRKRGGKSKYRGISKDQVCVVVARDRTKNTIAKASCMGRIEKPKLDRVIGDYISQENIICTDKWRAYRTYCKEKGIKLYQLKPGDTGRVIKGIYHIQNVNSFHSRLKKFINKFKGISSKYLDNYLSWYNFLDSIGHENTINNIKEFLVKICLYQIDDTYDSIRTSKFSTI</sequence>
<dbReference type="InterPro" id="IPR024445">
    <property type="entry name" value="Tnp_ISXO2-like"/>
</dbReference>
<dbReference type="NCBIfam" id="NF033547">
    <property type="entry name" value="transpos_IS1595"/>
    <property type="match status" value="1"/>
</dbReference>
<proteinExistence type="predicted"/>